<evidence type="ECO:0000313" key="2">
    <source>
        <dbReference type="Proteomes" id="UP000225144"/>
    </source>
</evidence>
<proteinExistence type="predicted"/>
<organism evidence="1 2">
    <name type="scientific">Edwardsiella phage PEi26</name>
    <dbReference type="NCBI Taxonomy" id="1608311"/>
    <lineage>
        <taxon>Viruses</taxon>
        <taxon>Duplodnaviria</taxon>
        <taxon>Heunggongvirae</taxon>
        <taxon>Uroviricota</taxon>
        <taxon>Caudoviricetes</taxon>
        <taxon>Pantevenvirales</taxon>
        <taxon>Straboviridae</taxon>
        <taxon>Tevenvirinae</taxon>
        <taxon>Kanagawavirus</taxon>
        <taxon>Kanagawavirus pei20</taxon>
    </lineage>
</organism>
<dbReference type="Proteomes" id="UP000225144">
    <property type="component" value="Genome"/>
</dbReference>
<protein>
    <submittedName>
        <fullName evidence="1">Uncharacterized protein</fullName>
    </submittedName>
</protein>
<reference evidence="1 2" key="1">
    <citation type="submission" date="2015-02" db="EMBL/GenBank/DDBJ databases">
        <title>Complete genome sequences of Edwardsiella bacteriophages, PEi20 and PEi26.</title>
        <authorList>
            <person name="Yasuike M."/>
            <person name="Nishiki I."/>
            <person name="Iwasaki Y."/>
            <person name="Nakamura Y."/>
            <person name="Fujiwara A."/>
            <person name="Hassan E.S."/>
            <person name="Mahmoud M.M."/>
            <person name="Kawato Y."/>
            <person name="Nagai S."/>
            <person name="Kobayashi T."/>
            <person name="Ototake M."/>
            <person name="Nakai T."/>
        </authorList>
    </citation>
    <scope>NUCLEOTIDE SEQUENCE [LARGE SCALE GENOMIC DNA]</scope>
</reference>
<name>A0A0B6VLP2_9CAUD</name>
<sequence>MIMIDEGPKFKPGDSVSKAGAGTIPGWVIMVLPPNKYAPDFWYAVRWADGNEDVYREVDLWLAV</sequence>
<evidence type="ECO:0000313" key="1">
    <source>
        <dbReference type="EMBL" id="BAQ23172.1"/>
    </source>
</evidence>
<dbReference type="EMBL" id="AP014715">
    <property type="protein sequence ID" value="BAQ23172.1"/>
    <property type="molecule type" value="Genomic_DNA"/>
</dbReference>
<accession>A0A0B6VLP2</accession>